<dbReference type="RefSeq" id="WP_330799963.1">
    <property type="nucleotide sequence ID" value="NZ_JAZEWV010000042.1"/>
</dbReference>
<keyword evidence="3" id="KW-1185">Reference proteome</keyword>
<dbReference type="Proteomes" id="UP001344658">
    <property type="component" value="Unassembled WGS sequence"/>
</dbReference>
<comment type="caution">
    <text evidence="2">The sequence shown here is derived from an EMBL/GenBank/DDBJ whole genome shotgun (WGS) entry which is preliminary data.</text>
</comment>
<evidence type="ECO:0000313" key="2">
    <source>
        <dbReference type="EMBL" id="MEE4546260.1"/>
    </source>
</evidence>
<evidence type="ECO:0000256" key="1">
    <source>
        <dbReference type="SAM" id="MobiDB-lite"/>
    </source>
</evidence>
<reference evidence="2 3" key="1">
    <citation type="submission" date="2023-12" db="EMBL/GenBank/DDBJ databases">
        <title>Streptomyces sp. V4-01.</title>
        <authorList>
            <person name="Somphong A."/>
            <person name="Phongsopitanun W."/>
        </authorList>
    </citation>
    <scope>NUCLEOTIDE SEQUENCE [LARGE SCALE GENOMIC DNA]</scope>
    <source>
        <strain evidence="2 3">V4-01</strain>
    </source>
</reference>
<evidence type="ECO:0000313" key="3">
    <source>
        <dbReference type="Proteomes" id="UP001344658"/>
    </source>
</evidence>
<accession>A0ABU7PK92</accession>
<dbReference type="EMBL" id="JAZEWV010000042">
    <property type="protein sequence ID" value="MEE4546260.1"/>
    <property type="molecule type" value="Genomic_DNA"/>
</dbReference>
<protein>
    <submittedName>
        <fullName evidence="2">Uncharacterized protein</fullName>
    </submittedName>
</protein>
<sequence length="132" mass="14332">MDRHMNRSRREAAEKYGPAPTNPVEALAHVIAVYADQPDDTVMVQATTGIYDDAPWTGLRLGDLRAILSVVQSALDTHRGPGRPPSELPDWAIIQLSDQGFDPGDVSHFIGDPTGRTIAAAVDGKPVHLRRD</sequence>
<name>A0ABU7PK92_9ACTN</name>
<proteinExistence type="predicted"/>
<feature type="compositionally biased region" description="Basic and acidic residues" evidence="1">
    <location>
        <begin position="1"/>
        <end position="14"/>
    </location>
</feature>
<gene>
    <name evidence="2" type="ORF">V2S66_30390</name>
</gene>
<feature type="region of interest" description="Disordered" evidence="1">
    <location>
        <begin position="1"/>
        <end position="21"/>
    </location>
</feature>
<organism evidence="2 3">
    <name type="scientific">Actinacidiphila polyblastidii</name>
    <dbReference type="NCBI Taxonomy" id="3110430"/>
    <lineage>
        <taxon>Bacteria</taxon>
        <taxon>Bacillati</taxon>
        <taxon>Actinomycetota</taxon>
        <taxon>Actinomycetes</taxon>
        <taxon>Kitasatosporales</taxon>
        <taxon>Streptomycetaceae</taxon>
        <taxon>Actinacidiphila</taxon>
    </lineage>
</organism>